<feature type="coiled-coil region" evidence="1">
    <location>
        <begin position="1260"/>
        <end position="1346"/>
    </location>
</feature>
<accession>A0ABP0RLK0</accession>
<sequence length="1774" mass="201728">MSTSVPAMATAPLTPQPMECAPPTMPLPVASSRATEEDLHAVLEAKDNIIKDLQRRLKESDARAESLYAECVQLRERAPPSHQIMQLLRNAAEGGAMLQRCLAREAQLRQEWSVAAERAQRNLGREVSASTQVEEEALLHFECLAAKTSADLAQAQLRAECAELKSEAARMAESSEMCSELQASTEEELIFARTEAERLQERLAQMAKAKKTLKRRVQVLAMNSANPKEEMRAQRRCQQLCEEAAVALNINAEIEKQRSQLQSPERVCDDQLFAENSELKQHISMLECEISGLRMERDSGLAESVLHLSQMDSEVELECQRLQEQLAEALAWESSREELEAEVSILRQKCEQLRLQVDEAAATTPQAALVRIEELEELVRLGAEELQQERQQKLEEMLKIKEESSQWQLQSQQKMQELLEKESHWKTEVHQKAEEILKMRDEASQWQLQSHQKTQEARMNQEEADRQRAICKGLQEAKEEADRRRAICEEDLQKARSETDRLRAESSEKIAVSFRHAEDLHKAQHDADCLRDAHHQQSALAAQQLEELRELRLEAQQLRSECRKQLAAEAQQAKDVRQAAEDAEKSRASCQDLQCVAERSKKERDALAQEVEGLQEELRNLRTCLAESQATGMKEKQKQDEELIALRRSRSQLEEEAEQKAEEMRSLREELRELELNKEQLKAHSDHRAVLLSNQAEEVHRVNEELEKCKADAFAARDELQALQEELEQCRIEADMLHADRAMAPIEEFYELQVERDRLNAAEVAGTLLLSEKEEDVQRLTEELRLSRNQVARLKDEVLAVESLQVEVDAMTQERDAARQELDQLLALDALRETPEQRMEEVSRLREELGEVAVIASQNEEERDACRKELDELKTDKVPNLLQELQSSKEAHQITCSGLEAELQKWKSEVEKKANIVSEQVEEILQCQDQLDHNKLEAEKAAATIAMQTLELNRWKKEVENNALLLSQQAQELEQCYSELELRKKQGNEKSAAALAKRIEAEEELECFKRKYQKNLAVMSRQDKELEACQASVDSWKAEAEGHLQVISEQLEELRSAKEEFEIMKQQKEDVVASASKQLEELAECRANADQLRAAEAMRLAEMSQIAKELEDRIEQMRIKEALQLAEVSQVSQELKDCRAEANMLQEAEAAQLAETMELYKERDRYVAQIERSRALQDQGRAQISSLSKELEGCRFEAERLRFEAHRPKMPVLAKVFMLVGFQALKTCQARAADLVKEIDQLKVGQKADKDCSAKIAKERDDFRAEAQKLHAEADELRAVRLDNENRLAEMASMVQEREGLHAEAKKLHAEVDELRLARLDNENRLVETTSMAEEYQSEADQLRAAEAMRLAEMCQMAKELEECRAEADLLRAAEAMRLVQMKELEEQRANTELSKERDMLCSDAEHLRLLLKASQEELSAQKEEVKQLKFKQDHVDAPELKELREERLKVQEELRKVEMLRRLHSQQPAAIRRHRLSTVSLPLAQAWEVRRRSLIRRRSRAASVPARADSPMSPQRQRGLPKQATFIEPQRPVPSSPAREEGPLVSRNSTGMLSAQSLRLCAELTPASWQASPVHHNGGVCGEHSPGSASTERTAALNPAVLRSRSHSPVRTAPARGSRSSCASSRQVLLPPSLPATSSLAAEPRFLCALPPTKVIVRCREVPLQDVSSSSSSIFALPRTRHILRPGHPNITFRAWSPVRVEPDLVAGRAWVSSSPTAEGVEESQDAAPRDLKSFLCKKEEARDARAPRARSPDCCDLLQGDCWRNGRESICR</sequence>
<comment type="caution">
    <text evidence="3">The sequence shown here is derived from an EMBL/GenBank/DDBJ whole genome shotgun (WGS) entry which is preliminary data.</text>
</comment>
<dbReference type="Proteomes" id="UP001642484">
    <property type="component" value="Unassembled WGS sequence"/>
</dbReference>
<feature type="compositionally biased region" description="Low complexity" evidence="2">
    <location>
        <begin position="1614"/>
        <end position="1628"/>
    </location>
</feature>
<keyword evidence="1" id="KW-0175">Coiled coil</keyword>
<feature type="coiled-coil region" evidence="1">
    <location>
        <begin position="1405"/>
        <end position="1464"/>
    </location>
</feature>
<feature type="coiled-coil region" evidence="1">
    <location>
        <begin position="154"/>
        <end position="216"/>
    </location>
</feature>
<feature type="region of interest" description="Disordered" evidence="2">
    <location>
        <begin position="1499"/>
        <end position="1549"/>
    </location>
</feature>
<feature type="coiled-coil region" evidence="1">
    <location>
        <begin position="43"/>
        <end position="77"/>
    </location>
</feature>
<organism evidence="3 4">
    <name type="scientific">Durusdinium trenchii</name>
    <dbReference type="NCBI Taxonomy" id="1381693"/>
    <lineage>
        <taxon>Eukaryota</taxon>
        <taxon>Sar</taxon>
        <taxon>Alveolata</taxon>
        <taxon>Dinophyceae</taxon>
        <taxon>Suessiales</taxon>
        <taxon>Symbiodiniaceae</taxon>
        <taxon>Durusdinium</taxon>
    </lineage>
</organism>
<reference evidence="3 4" key="1">
    <citation type="submission" date="2024-02" db="EMBL/GenBank/DDBJ databases">
        <authorList>
            <person name="Chen Y."/>
            <person name="Shah S."/>
            <person name="Dougan E. K."/>
            <person name="Thang M."/>
            <person name="Chan C."/>
        </authorList>
    </citation>
    <scope>NUCLEOTIDE SEQUENCE [LARGE SCALE GENOMIC DNA]</scope>
</reference>
<dbReference type="EMBL" id="CAXAMN010026151">
    <property type="protein sequence ID" value="CAK9101000.1"/>
    <property type="molecule type" value="Genomic_DNA"/>
</dbReference>
<feature type="coiled-coil region" evidence="1">
    <location>
        <begin position="770"/>
        <end position="828"/>
    </location>
</feature>
<name>A0ABP0RLK0_9DINO</name>
<gene>
    <name evidence="3" type="ORF">CCMP2556_LOCUS47658</name>
</gene>
<keyword evidence="4" id="KW-1185">Reference proteome</keyword>
<feature type="coiled-coil region" evidence="1">
    <location>
        <begin position="541"/>
        <end position="740"/>
    </location>
</feature>
<feature type="coiled-coil region" evidence="1">
    <location>
        <begin position="464"/>
        <end position="505"/>
    </location>
</feature>
<evidence type="ECO:0000313" key="3">
    <source>
        <dbReference type="EMBL" id="CAK9101000.1"/>
    </source>
</evidence>
<feature type="coiled-coil region" evidence="1">
    <location>
        <begin position="322"/>
        <end position="403"/>
    </location>
</feature>
<evidence type="ECO:0000313" key="4">
    <source>
        <dbReference type="Proteomes" id="UP001642484"/>
    </source>
</evidence>
<feature type="region of interest" description="Disordered" evidence="2">
    <location>
        <begin position="1600"/>
        <end position="1628"/>
    </location>
</feature>
<evidence type="ECO:0000256" key="2">
    <source>
        <dbReference type="SAM" id="MobiDB-lite"/>
    </source>
</evidence>
<feature type="compositionally biased region" description="Low complexity" evidence="2">
    <location>
        <begin position="1502"/>
        <end position="1511"/>
    </location>
</feature>
<feature type="coiled-coil region" evidence="1">
    <location>
        <begin position="856"/>
        <end position="990"/>
    </location>
</feature>
<proteinExistence type="predicted"/>
<protein>
    <submittedName>
        <fullName evidence="3">Uncharacterized protein</fullName>
    </submittedName>
</protein>
<feature type="coiled-coil region" evidence="1">
    <location>
        <begin position="1037"/>
        <end position="1163"/>
    </location>
</feature>
<evidence type="ECO:0000256" key="1">
    <source>
        <dbReference type="SAM" id="Coils"/>
    </source>
</evidence>